<accession>A0A4S4A375</accession>
<proteinExistence type="predicted"/>
<evidence type="ECO:0000313" key="3">
    <source>
        <dbReference type="Proteomes" id="UP000307507"/>
    </source>
</evidence>
<feature type="transmembrane region" description="Helical" evidence="1">
    <location>
        <begin position="84"/>
        <end position="103"/>
    </location>
</feature>
<evidence type="ECO:0000256" key="1">
    <source>
        <dbReference type="SAM" id="Phobius"/>
    </source>
</evidence>
<evidence type="ECO:0000313" key="2">
    <source>
        <dbReference type="EMBL" id="THF52877.1"/>
    </source>
</evidence>
<keyword evidence="1" id="KW-0472">Membrane</keyword>
<dbReference type="AlphaFoldDB" id="A0A4S4A375"/>
<reference evidence="2" key="1">
    <citation type="submission" date="2019-04" db="EMBL/GenBank/DDBJ databases">
        <title>Flavobacterium sp. nov. isolated from construction timber.</title>
        <authorList>
            <person name="Lin S.-Y."/>
            <person name="Chang C.-T."/>
            <person name="Young C.-C."/>
        </authorList>
    </citation>
    <scope>NUCLEOTIDE SEQUENCE [LARGE SCALE GENOMIC DNA]</scope>
    <source>
        <strain evidence="2">CC-CTC003</strain>
    </source>
</reference>
<dbReference type="EMBL" id="SSNZ01000001">
    <property type="protein sequence ID" value="THF52877.1"/>
    <property type="molecule type" value="Genomic_DNA"/>
</dbReference>
<dbReference type="Proteomes" id="UP000307507">
    <property type="component" value="Unassembled WGS sequence"/>
</dbReference>
<dbReference type="RefSeq" id="WP_136401402.1">
    <property type="nucleotide sequence ID" value="NZ_SSNZ01000001.1"/>
</dbReference>
<comment type="caution">
    <text evidence="2">The sequence shown here is derived from an EMBL/GenBank/DDBJ whole genome shotgun (WGS) entry which is preliminary data.</text>
</comment>
<sequence>MEGQQYAFQPFSNDEIENLREEMKKLEISLDHAENRDSFFENPYASLMNNFNIKILKRVRFNDDFVAVFNENIRKFRPLFNKCLICKVAVMILLYTLLSYTGFIDIADIPALILASEFIKGIEDFFGGTRTEIEKLLKIIKETLKALSVPNIALQICQYFGFCSLSIDTEKNNNSVRHV</sequence>
<keyword evidence="3" id="KW-1185">Reference proteome</keyword>
<protein>
    <submittedName>
        <fullName evidence="2">Uncharacterized protein</fullName>
    </submittedName>
</protein>
<keyword evidence="1" id="KW-0812">Transmembrane</keyword>
<keyword evidence="1" id="KW-1133">Transmembrane helix</keyword>
<gene>
    <name evidence="2" type="ORF">E6C50_01320</name>
</gene>
<organism evidence="2 3">
    <name type="scientific">Flavobacterium supellecticarium</name>
    <dbReference type="NCBI Taxonomy" id="2565924"/>
    <lineage>
        <taxon>Bacteria</taxon>
        <taxon>Pseudomonadati</taxon>
        <taxon>Bacteroidota</taxon>
        <taxon>Flavobacteriia</taxon>
        <taxon>Flavobacteriales</taxon>
        <taxon>Flavobacteriaceae</taxon>
        <taxon>Flavobacterium</taxon>
    </lineage>
</organism>
<name>A0A4S4A375_9FLAO</name>